<evidence type="ECO:0000313" key="2">
    <source>
        <dbReference type="Proteomes" id="UP001308005"/>
    </source>
</evidence>
<keyword evidence="2" id="KW-1185">Reference proteome</keyword>
<name>A0ABU6CUI2_9GAMM</name>
<proteinExistence type="predicted"/>
<reference evidence="2" key="1">
    <citation type="submission" date="2023-07" db="EMBL/GenBank/DDBJ databases">
        <title>The carbon used by Thiothrix.</title>
        <authorList>
            <person name="Chen L."/>
        </authorList>
    </citation>
    <scope>NUCLEOTIDE SEQUENCE [LARGE SCALE GENOMIC DNA]</scope>
</reference>
<organism evidence="1 2">
    <name type="scientific">Candidatus Thiothrix phosphatis</name>
    <dbReference type="NCBI Taxonomy" id="3112415"/>
    <lineage>
        <taxon>Bacteria</taxon>
        <taxon>Pseudomonadati</taxon>
        <taxon>Pseudomonadota</taxon>
        <taxon>Gammaproteobacteria</taxon>
        <taxon>Thiotrichales</taxon>
        <taxon>Thiotrichaceae</taxon>
        <taxon>Thiothrix</taxon>
    </lineage>
</organism>
<evidence type="ECO:0000313" key="1">
    <source>
        <dbReference type="EMBL" id="MEB4590033.1"/>
    </source>
</evidence>
<dbReference type="EMBL" id="JAYMYJ010000029">
    <property type="protein sequence ID" value="MEB4590033.1"/>
    <property type="molecule type" value="Genomic_DNA"/>
</dbReference>
<gene>
    <name evidence="1" type="ORF">VSS37_03485</name>
</gene>
<protein>
    <submittedName>
        <fullName evidence="1">Uncharacterized protein</fullName>
    </submittedName>
</protein>
<dbReference type="Proteomes" id="UP001308005">
    <property type="component" value="Unassembled WGS sequence"/>
</dbReference>
<accession>A0ABU6CUI2</accession>
<sequence>MGHFPKIAGDEFRRQGLKVLEAAAAGLPIPLDDLAVIFADDLEDFGAGAVSMAGIRQACEFYARGRAQPQRDEIPAGMVRCTDCQQDQCKHKRVTPWGSVERQSSPQWRWCSDYTARVYDMADYRQVK</sequence>
<comment type="caution">
    <text evidence="1">The sequence shown here is derived from an EMBL/GenBank/DDBJ whole genome shotgun (WGS) entry which is preliminary data.</text>
</comment>
<dbReference type="RefSeq" id="WP_324693263.1">
    <property type="nucleotide sequence ID" value="NZ_JAYMYJ010000029.1"/>
</dbReference>